<dbReference type="Proteomes" id="UP001479290">
    <property type="component" value="Unassembled WGS sequence"/>
</dbReference>
<evidence type="ECO:0000313" key="3">
    <source>
        <dbReference type="Proteomes" id="UP001479290"/>
    </source>
</evidence>
<name>A0AAW1YW08_CULAL</name>
<keyword evidence="3" id="KW-1185">Reference proteome</keyword>
<dbReference type="AlphaFoldDB" id="A0AAW1YW08"/>
<feature type="compositionally biased region" description="Basic residues" evidence="1">
    <location>
        <begin position="41"/>
        <end position="51"/>
    </location>
</feature>
<reference evidence="2 3" key="1">
    <citation type="submission" date="2024-05" db="EMBL/GenBank/DDBJ databases">
        <title>A high-quality chromosomal-level genome assembly of Topmouth culter (Culter alburnus).</title>
        <authorList>
            <person name="Zhao H."/>
        </authorList>
    </citation>
    <scope>NUCLEOTIDE SEQUENCE [LARGE SCALE GENOMIC DNA]</scope>
    <source>
        <strain evidence="2">CATC2023</strain>
        <tissue evidence="2">Muscle</tissue>
    </source>
</reference>
<accession>A0AAW1YW08</accession>
<feature type="region of interest" description="Disordered" evidence="1">
    <location>
        <begin position="1"/>
        <end position="51"/>
    </location>
</feature>
<feature type="compositionally biased region" description="Basic and acidic residues" evidence="1">
    <location>
        <begin position="1"/>
        <end position="13"/>
    </location>
</feature>
<gene>
    <name evidence="2" type="ORF">ABG768_018067</name>
</gene>
<evidence type="ECO:0000313" key="2">
    <source>
        <dbReference type="EMBL" id="KAK9952214.1"/>
    </source>
</evidence>
<comment type="caution">
    <text evidence="2">The sequence shown here is derived from an EMBL/GenBank/DDBJ whole genome shotgun (WGS) entry which is preliminary data.</text>
</comment>
<feature type="compositionally biased region" description="Low complexity" evidence="1">
    <location>
        <begin position="29"/>
        <end position="39"/>
    </location>
</feature>
<protein>
    <submittedName>
        <fullName evidence="2">Uncharacterized protein</fullName>
    </submittedName>
</protein>
<evidence type="ECO:0000256" key="1">
    <source>
        <dbReference type="SAM" id="MobiDB-lite"/>
    </source>
</evidence>
<dbReference type="EMBL" id="JAWDJR010000024">
    <property type="protein sequence ID" value="KAK9952214.1"/>
    <property type="molecule type" value="Genomic_DNA"/>
</dbReference>
<feature type="non-terminal residue" evidence="2">
    <location>
        <position position="1"/>
    </location>
</feature>
<feature type="non-terminal residue" evidence="2">
    <location>
        <position position="51"/>
    </location>
</feature>
<sequence>EADRTGRANEQHCFHGRAKQDQQGPTAQSLLISPSSSLSHQHNRTVGIKHG</sequence>
<proteinExistence type="predicted"/>
<organism evidence="2 3">
    <name type="scientific">Culter alburnus</name>
    <name type="common">Topmouth culter</name>
    <dbReference type="NCBI Taxonomy" id="194366"/>
    <lineage>
        <taxon>Eukaryota</taxon>
        <taxon>Metazoa</taxon>
        <taxon>Chordata</taxon>
        <taxon>Craniata</taxon>
        <taxon>Vertebrata</taxon>
        <taxon>Euteleostomi</taxon>
        <taxon>Actinopterygii</taxon>
        <taxon>Neopterygii</taxon>
        <taxon>Teleostei</taxon>
        <taxon>Ostariophysi</taxon>
        <taxon>Cypriniformes</taxon>
        <taxon>Xenocyprididae</taxon>
        <taxon>Xenocypridinae</taxon>
        <taxon>Culter</taxon>
    </lineage>
</organism>